<sequence>MKKLFFPVVLLFCFVVSKAQYFQTGEDPASIKWRQINTTNFQIIYPDYYETQAQKLTWVLEKVYNYGGHSLKHKPKKISVILHTQTVKSNGLVAWAPKRAEFYTTPHQDIYPQDWLEQLALHEFRHVVQVDKINSEIPGLIKAILGEQGTALIFGGYLPWWFIEGDAVATETALSKYGRGRFPSFLMEHKAQVVEKGIYSYDKAYNGAYKDFVPNHYKLGYYLVGNGRLKYGTEIWDSVLTNVGRQRFLAFSPFNSTLKKFTGKNKVQFYHAVFDSLKTVWTEQDKKYSSASFQKVSGENVRFTSYKYNHWLNDSLIISYKTSLDKIGRFVSIDRYGNEKDLFFPGTIFNESVDYRENILVWSEQVPDPRWSHSGKSLIRILNLNNKKKAEFYPEFKGFSPSISPDKSSVALVETDFSNNYFVSVYSVPSGELLHRFQSKNNNYFFSPEWLNKNEIALVVLTKNGKKLAKINLRTNDMEILVEKDLGEIKQLIFEGNSLYFISSYSGKNGLYSYNLNDKNIRYLYEPRFGAEYPAISANGKILLSNYTSDGFSLIKLEEISPVAITSVQRAKYFLADALAKQELGIPDFDAPDTLGYRSKKYNKTAHLLNFHSWAPAFVDVNSYEITPGASIMSQNKLGTAETILGYKWDVTEETGQFYARYTYKGWYPVLSFEVSKGNRASQYYQIRQTKNEQGEVIHQDTTLQDFTWKITSAQANISVPFTLTRGPFNRLIQPEVQYEYTGYKHNPSTPDNFFKGNYQSVTYRLYYHQLLKQASMDVYPDFGIVLDGYYQHSPSGETNLGNQSVLQSILYLPGLMKNHGIKIYGGIQDKNVSESFSFSDVVRYPRGWGRISTTEMYTVGTDYKFPIFYPEWSLAGLLYLQRVKASFFGDFARLKGNVYDDGKIVGRYTKDISSVGLEITGDVNFLRFYAPASIGLRGSYLPELNNMYFDLLFSVNFSSL</sequence>
<dbReference type="KEGG" id="mcos:GM418_26575"/>
<dbReference type="InterPro" id="IPR011042">
    <property type="entry name" value="6-blade_b-propeller_TolB-like"/>
</dbReference>
<evidence type="ECO:0000313" key="2">
    <source>
        <dbReference type="EMBL" id="QGY47097.1"/>
    </source>
</evidence>
<dbReference type="EMBL" id="CP046401">
    <property type="protein sequence ID" value="QGY47097.1"/>
    <property type="molecule type" value="Genomic_DNA"/>
</dbReference>
<reference evidence="2 3" key="1">
    <citation type="submission" date="2019-11" db="EMBL/GenBank/DDBJ databases">
        <authorList>
            <person name="Zheng R.K."/>
            <person name="Sun C.M."/>
        </authorList>
    </citation>
    <scope>NUCLEOTIDE SEQUENCE [LARGE SCALE GENOMIC DNA]</scope>
    <source>
        <strain evidence="2 3">WC007</strain>
    </source>
</reference>
<name>A0A6I6K3F7_9BACT</name>
<protein>
    <submittedName>
        <fullName evidence="2">Uncharacterized protein</fullName>
    </submittedName>
</protein>
<evidence type="ECO:0000256" key="1">
    <source>
        <dbReference type="SAM" id="SignalP"/>
    </source>
</evidence>
<accession>A0A6I6K3F7</accession>
<dbReference type="Proteomes" id="UP000428260">
    <property type="component" value="Chromosome"/>
</dbReference>
<dbReference type="SUPFAM" id="SSF82171">
    <property type="entry name" value="DPP6 N-terminal domain-like"/>
    <property type="match status" value="1"/>
</dbReference>
<evidence type="ECO:0000313" key="3">
    <source>
        <dbReference type="Proteomes" id="UP000428260"/>
    </source>
</evidence>
<keyword evidence="1" id="KW-0732">Signal</keyword>
<proteinExistence type="predicted"/>
<feature type="signal peptide" evidence="1">
    <location>
        <begin position="1"/>
        <end position="19"/>
    </location>
</feature>
<keyword evidence="3" id="KW-1185">Reference proteome</keyword>
<dbReference type="RefSeq" id="WP_158870630.1">
    <property type="nucleotide sequence ID" value="NZ_CP046401.1"/>
</dbReference>
<dbReference type="AlphaFoldDB" id="A0A6I6K3F7"/>
<gene>
    <name evidence="2" type="ORF">GM418_26575</name>
</gene>
<feature type="chain" id="PRO_5026321459" evidence="1">
    <location>
        <begin position="20"/>
        <end position="961"/>
    </location>
</feature>
<dbReference type="Gene3D" id="2.120.10.30">
    <property type="entry name" value="TolB, C-terminal domain"/>
    <property type="match status" value="1"/>
</dbReference>
<organism evidence="2 3">
    <name type="scientific">Maribellus comscasis</name>
    <dbReference type="NCBI Taxonomy" id="2681766"/>
    <lineage>
        <taxon>Bacteria</taxon>
        <taxon>Pseudomonadati</taxon>
        <taxon>Bacteroidota</taxon>
        <taxon>Bacteroidia</taxon>
        <taxon>Marinilabiliales</taxon>
        <taxon>Prolixibacteraceae</taxon>
        <taxon>Maribellus</taxon>
    </lineage>
</organism>